<evidence type="ECO:0000313" key="2">
    <source>
        <dbReference type="EMBL" id="VVB08649.1"/>
    </source>
</evidence>
<dbReference type="InterPro" id="IPR004252">
    <property type="entry name" value="Probable_transposase_24"/>
</dbReference>
<dbReference type="Proteomes" id="UP000489600">
    <property type="component" value="Unassembled WGS sequence"/>
</dbReference>
<comment type="caution">
    <text evidence="2">The sequence shown here is derived from an EMBL/GenBank/DDBJ whole genome shotgun (WGS) entry which is preliminary data.</text>
</comment>
<protein>
    <submittedName>
        <fullName evidence="2">Uncharacterized protein</fullName>
    </submittedName>
</protein>
<name>A0A565C4W1_9BRAS</name>
<sequence length="220" mass="25040">MQQAFYWVPAHAAMVYNFWHNISAARLRGMVSTAKGNNQIPDWISLDIWYAMWVYWNTERTQTRSRITAENRMSNRDGLGLHAHTSGASSFNQRQREGAEPSMLRVLRDTHRRPDGHVFGVGGQPPIRERAESSTMAATCFILEHQVRVLEEQFSLGVQQMNRYFPCDGTEPYIPTAPRTQETMDSATSPACVEDIRNEPTFEAAEDVEDGEEGRTMKPS</sequence>
<evidence type="ECO:0000313" key="3">
    <source>
        <dbReference type="Proteomes" id="UP000489600"/>
    </source>
</evidence>
<gene>
    <name evidence="2" type="ORF">ANE_LOCUS19093</name>
</gene>
<dbReference type="OrthoDB" id="1111946at2759"/>
<reference evidence="2" key="1">
    <citation type="submission" date="2019-07" db="EMBL/GenBank/DDBJ databases">
        <authorList>
            <person name="Dittberner H."/>
        </authorList>
    </citation>
    <scope>NUCLEOTIDE SEQUENCE [LARGE SCALE GENOMIC DNA]</scope>
</reference>
<keyword evidence="3" id="KW-1185">Reference proteome</keyword>
<proteinExistence type="predicted"/>
<feature type="region of interest" description="Disordered" evidence="1">
    <location>
        <begin position="198"/>
        <end position="220"/>
    </location>
</feature>
<feature type="region of interest" description="Disordered" evidence="1">
    <location>
        <begin position="77"/>
        <end position="100"/>
    </location>
</feature>
<evidence type="ECO:0000256" key="1">
    <source>
        <dbReference type="SAM" id="MobiDB-lite"/>
    </source>
</evidence>
<accession>A0A565C4W1</accession>
<dbReference type="AlphaFoldDB" id="A0A565C4W1"/>
<organism evidence="2 3">
    <name type="scientific">Arabis nemorensis</name>
    <dbReference type="NCBI Taxonomy" id="586526"/>
    <lineage>
        <taxon>Eukaryota</taxon>
        <taxon>Viridiplantae</taxon>
        <taxon>Streptophyta</taxon>
        <taxon>Embryophyta</taxon>
        <taxon>Tracheophyta</taxon>
        <taxon>Spermatophyta</taxon>
        <taxon>Magnoliopsida</taxon>
        <taxon>eudicotyledons</taxon>
        <taxon>Gunneridae</taxon>
        <taxon>Pentapetalae</taxon>
        <taxon>rosids</taxon>
        <taxon>malvids</taxon>
        <taxon>Brassicales</taxon>
        <taxon>Brassicaceae</taxon>
        <taxon>Arabideae</taxon>
        <taxon>Arabis</taxon>
    </lineage>
</organism>
<dbReference type="Pfam" id="PF03004">
    <property type="entry name" value="Transposase_24"/>
    <property type="match status" value="1"/>
</dbReference>
<dbReference type="EMBL" id="CABITT030000006">
    <property type="protein sequence ID" value="VVB08649.1"/>
    <property type="molecule type" value="Genomic_DNA"/>
</dbReference>